<dbReference type="PANTHER" id="PTHR40658:SF3">
    <property type="entry name" value="CLBS_DFSB FAMILY FOUR-HELIX BUNDLE PROTEIN"/>
    <property type="match status" value="1"/>
</dbReference>
<comment type="caution">
    <text evidence="1">The sequence shown here is derived from an EMBL/GenBank/DDBJ whole genome shotgun (WGS) entry which is preliminary data.</text>
</comment>
<sequence>MAVPNSKETLLFAIDKSFLKLIKYLNSIPLELTVDKTMPGHTKDTQISICNLVAYLIGWNTLVIKWLEHDLKGEPIDFPETGYKWNQLGLLAQKFYQDYQDEDLNSLIEKLELAKKNITLLIASKNNDILYGDAWYGKWTMGRMISLNTSSPYANAYSRLRNWVKEKNIQLAK</sequence>
<evidence type="ECO:0000313" key="1">
    <source>
        <dbReference type="EMBL" id="OAT47055.1"/>
    </source>
</evidence>
<dbReference type="InterPro" id="IPR034660">
    <property type="entry name" value="DinB/YfiT-like"/>
</dbReference>
<dbReference type="Gene3D" id="1.20.120.450">
    <property type="entry name" value="dinb family like domain"/>
    <property type="match status" value="1"/>
</dbReference>
<dbReference type="InterPro" id="IPR012550">
    <property type="entry name" value="DUF1706"/>
</dbReference>
<accession>A0AAJ3HSP2</accession>
<dbReference type="AlphaFoldDB" id="A0AAJ3HSP2"/>
<name>A0AAJ3HSP2_PROHU</name>
<dbReference type="RefSeq" id="WP_064719566.1">
    <property type="nucleotide sequence ID" value="NZ_LXEV01000021.1"/>
</dbReference>
<dbReference type="Proteomes" id="UP000078250">
    <property type="component" value="Unassembled WGS sequence"/>
</dbReference>
<evidence type="ECO:0000313" key="2">
    <source>
        <dbReference type="Proteomes" id="UP000078250"/>
    </source>
</evidence>
<dbReference type="PIRSF" id="PIRSF031551">
    <property type="entry name" value="DUF1706"/>
    <property type="match status" value="1"/>
</dbReference>
<dbReference type="EMBL" id="LXEV01000021">
    <property type="protein sequence ID" value="OAT47055.1"/>
    <property type="molecule type" value="Genomic_DNA"/>
</dbReference>
<dbReference type="PANTHER" id="PTHR40658">
    <property type="match status" value="1"/>
</dbReference>
<keyword evidence="2" id="KW-1185">Reference proteome</keyword>
<dbReference type="Pfam" id="PF08020">
    <property type="entry name" value="DUF1706"/>
    <property type="match status" value="1"/>
</dbReference>
<proteinExistence type="predicted"/>
<protein>
    <submittedName>
        <fullName evidence="1">Uncharacterized DUF1706 family protein</fullName>
    </submittedName>
</protein>
<gene>
    <name evidence="1" type="ORF">M997_1581</name>
</gene>
<organism evidence="1 2">
    <name type="scientific">Proteus hauseri ATCC 700826</name>
    <dbReference type="NCBI Taxonomy" id="1354271"/>
    <lineage>
        <taxon>Bacteria</taxon>
        <taxon>Pseudomonadati</taxon>
        <taxon>Pseudomonadota</taxon>
        <taxon>Gammaproteobacteria</taxon>
        <taxon>Enterobacterales</taxon>
        <taxon>Morganellaceae</taxon>
        <taxon>Proteus</taxon>
    </lineage>
</organism>
<reference evidence="1 2" key="1">
    <citation type="submission" date="2016-04" db="EMBL/GenBank/DDBJ databases">
        <title>ATOL: Assembling a taxonomically balanced genome-scale reconstruction of the evolutionary history of the Enterobacteriaceae.</title>
        <authorList>
            <person name="Plunkett G.III."/>
            <person name="Neeno-Eckwall E.C."/>
            <person name="Glasner J.D."/>
            <person name="Perna N.T."/>
        </authorList>
    </citation>
    <scope>NUCLEOTIDE SEQUENCE [LARGE SCALE GENOMIC DNA]</scope>
    <source>
        <strain evidence="1 2">ATCC 700826</strain>
    </source>
</reference>